<proteinExistence type="predicted"/>
<gene>
    <name evidence="1" type="ORF">SDC9_126326</name>
</gene>
<comment type="caution">
    <text evidence="1">The sequence shown here is derived from an EMBL/GenBank/DDBJ whole genome shotgun (WGS) entry which is preliminary data.</text>
</comment>
<sequence>MRERYDAYDGSIEAVTGTTLEALCRARRLGEAYDDGRLEEEYDDD</sequence>
<accession>A0A645CQU0</accession>
<reference evidence="1" key="1">
    <citation type="submission" date="2019-08" db="EMBL/GenBank/DDBJ databases">
        <authorList>
            <person name="Kucharzyk K."/>
            <person name="Murdoch R.W."/>
            <person name="Higgins S."/>
            <person name="Loffler F."/>
        </authorList>
    </citation>
    <scope>NUCLEOTIDE SEQUENCE</scope>
</reference>
<dbReference type="EMBL" id="VSSQ01029245">
    <property type="protein sequence ID" value="MPM79293.1"/>
    <property type="molecule type" value="Genomic_DNA"/>
</dbReference>
<evidence type="ECO:0000313" key="1">
    <source>
        <dbReference type="EMBL" id="MPM79293.1"/>
    </source>
</evidence>
<name>A0A645CQU0_9ZZZZ</name>
<dbReference type="AlphaFoldDB" id="A0A645CQU0"/>
<organism evidence="1">
    <name type="scientific">bioreactor metagenome</name>
    <dbReference type="NCBI Taxonomy" id="1076179"/>
    <lineage>
        <taxon>unclassified sequences</taxon>
        <taxon>metagenomes</taxon>
        <taxon>ecological metagenomes</taxon>
    </lineage>
</organism>
<protein>
    <submittedName>
        <fullName evidence="1">Uncharacterized protein</fullName>
    </submittedName>
</protein>